<accession>A0ACC1D636</accession>
<reference evidence="1 2" key="1">
    <citation type="journal article" date="2021" name="Front. Genet.">
        <title>Chromosome-Level Genome Assembly Reveals Significant Gene Expansion in the Toll and IMD Signaling Pathways of Dendrolimus kikuchii.</title>
        <authorList>
            <person name="Zhou J."/>
            <person name="Wu P."/>
            <person name="Xiong Z."/>
            <person name="Liu N."/>
            <person name="Zhao N."/>
            <person name="Ji M."/>
            <person name="Qiu Y."/>
            <person name="Yang B."/>
        </authorList>
    </citation>
    <scope>NUCLEOTIDE SEQUENCE [LARGE SCALE GENOMIC DNA]</scope>
    <source>
        <strain evidence="1">Ann1</strain>
    </source>
</reference>
<dbReference type="EMBL" id="CM034395">
    <property type="protein sequence ID" value="KAJ0178992.1"/>
    <property type="molecule type" value="Genomic_DNA"/>
</dbReference>
<proteinExistence type="predicted"/>
<sequence>MAWAFYVLVLLVTLSRSFAEAGLINHPLPVPKDCTGDFCTTKPKGYDQLQSDIDKSIMDVKLHLRMEDRYGPEISKGTYGDDNNCRYEVKITRPYMVKVDSKHLVVAQSSLLNQTITERKCKHTTSSMASESKECFLLDDRSEVATKCIETAANVHIYTYNIGEKKIEKVPINVDVWCSCHVRIAYATK</sequence>
<organism evidence="1 2">
    <name type="scientific">Dendrolimus kikuchii</name>
    <dbReference type="NCBI Taxonomy" id="765133"/>
    <lineage>
        <taxon>Eukaryota</taxon>
        <taxon>Metazoa</taxon>
        <taxon>Ecdysozoa</taxon>
        <taxon>Arthropoda</taxon>
        <taxon>Hexapoda</taxon>
        <taxon>Insecta</taxon>
        <taxon>Pterygota</taxon>
        <taxon>Neoptera</taxon>
        <taxon>Endopterygota</taxon>
        <taxon>Lepidoptera</taxon>
        <taxon>Glossata</taxon>
        <taxon>Ditrysia</taxon>
        <taxon>Bombycoidea</taxon>
        <taxon>Lasiocampidae</taxon>
        <taxon>Dendrolimus</taxon>
    </lineage>
</organism>
<name>A0ACC1D636_9NEOP</name>
<evidence type="ECO:0000313" key="2">
    <source>
        <dbReference type="Proteomes" id="UP000824533"/>
    </source>
</evidence>
<comment type="caution">
    <text evidence="1">The sequence shown here is derived from an EMBL/GenBank/DDBJ whole genome shotgun (WGS) entry which is preliminary data.</text>
</comment>
<gene>
    <name evidence="1" type="ORF">K1T71_005767</name>
</gene>
<keyword evidence="2" id="KW-1185">Reference proteome</keyword>
<protein>
    <submittedName>
        <fullName evidence="1">Uncharacterized protein</fullName>
    </submittedName>
</protein>
<evidence type="ECO:0000313" key="1">
    <source>
        <dbReference type="EMBL" id="KAJ0178992.1"/>
    </source>
</evidence>
<dbReference type="Proteomes" id="UP000824533">
    <property type="component" value="Linkage Group LG09"/>
</dbReference>